<sequence length="1473" mass="162424">MSPAIPVPPPTRSGPPTNMAPESSTFQPQRYQPYSTHQHRITKGRYITSNDPRGYVPVYEYPLNGQWIMMDVDDGYVLWTGIWKALGNTKADIVKMLESQPDLAPQLRRVRGGYLKIQGTWMPFEVALKLARRVAWPIREDLVPLFGPTFPSSCLSPDQPGYGQVVATSGKRKSRRTVQPPALPLHNPQNPQRALPYHPEPSLYAQPHVPRRISGEISDVRYGYSGHGSYRPASSPSCPPSAYDQYHQEAPHYPQAYPERPKSSYKEGGGSPIRDRHAQHSRYSPYPSAHPPPRRDYAGSRNVYNSQAGEYDYPPHCHTLHSRSSDSNLRRLHDPHERLTLPPISAFAPNLPSPRGAFILPPLVTPSGSLPRTGAGGSDIPVLGRMRMNSTDDSDDIPRPPPEAYFQQRRSSSAPPIHLAPSRYQPPVRSEDSPRDSHDTRPSWSFRSSDRGSAEYDRGSRPDTHRSDTFAWSSVRGGPATSPPRSASNSTHGDLSTNEHSPVSPRTPYGSAWESRMNGSMDTIELQPLPSSRPLARDAWPQHHHAMKFSNSLKFNANAEWWDEYIAYSALKKQIYTLESELPIPGRAQDVERGERAALLSGDRNREAANAIFQPLLDTELAKITVFYEVQEKELLYDITELEQLVAKTEEEGINGNAGIDSDDGSDDDDDEDDMLSNGGMPSANRQRSTSQSQAPSGGRTLGNSIEGSTSATRPDPAPLAHPSSRGGNAELEASIASLRGPGSDHGAAPRSPSQRRRARSLSTIPPKTPLATLIRLVKPGANSNAPVVGDAIWQLRSSAATDLQMLFKRRITTLYISLTSLKSYVELNYTGFRKILKNQRRRATSLSTIPPKTPFATLIRLVKPGANSNALVVGDVIWQSRSPAAMDLQMLFKRRITTLFISLTSLKSYVELNYTLKDHYMHDIVEKAAPFTQQSKDRLSNVINRTINLYAKCVTRGDHSVALRQLRVHQREHIVWERDTVWRQMIGKERRGEGADGRVKALGLGDVDSQAEPLLTVYGLKLTKRKLILVLAIALFITLLNVRMVEGKEASRCLAILMFATILWATEAIPLFITSMGIPLLVVSLRVIRGPEPEYKQLSAEDATKYIFSIMFSPTIMLLIGGFTIASALSKTNIDRVLITRVLSIAGTRPSVVLLSFMAVSCFASMWISNVAAPTLCFTLIKPILRTLPQGSSFAPCLILAIALAANIGGQSSPISSPQNLITLQYMDPPLDWLQWFAVAIPVSAVTIFVIWLLLLVSYKPSYAPDGTELRIRPIRPTKESFTLKQYWVSIVCLVTIALWCVAHQIDHIFGDMGVIAIIPIVAFFSTNVLKKEDFEQFLWTIVFLAMGGIALGKAVVSSGLLTTMDDGIVSTFISHTIASVLLVPIAAEVGSNLPDPHPRLLVFITGLICSAGMGMPVSGFPNQTAATQEDEMGKVYLSNTDFLKNGVPASIVATMVVATVGYTLMRVVLGL</sequence>
<dbReference type="Gene3D" id="3.10.260.10">
    <property type="entry name" value="Transcription regulator HTH, APSES-type DNA-binding domain"/>
    <property type="match status" value="1"/>
</dbReference>
<dbReference type="CDD" id="cd14478">
    <property type="entry name" value="SPX_PHO87_PHO90_like"/>
    <property type="match status" value="1"/>
</dbReference>
<dbReference type="GO" id="GO:0006817">
    <property type="term" value="P:phosphate ion transport"/>
    <property type="evidence" value="ECO:0007669"/>
    <property type="project" value="TreeGrafter"/>
</dbReference>
<feature type="transmembrane region" description="Helical" evidence="7">
    <location>
        <begin position="1234"/>
        <end position="1258"/>
    </location>
</feature>
<feature type="compositionally biased region" description="Polar residues" evidence="6">
    <location>
        <begin position="483"/>
        <end position="501"/>
    </location>
</feature>
<reference evidence="10" key="1">
    <citation type="submission" date="2021-01" db="EMBL/GenBank/DDBJ databases">
        <authorList>
            <person name="Kaushik A."/>
        </authorList>
    </citation>
    <scope>NUCLEOTIDE SEQUENCE</scope>
    <source>
        <strain evidence="10">Type strain: AG8-Rh-89/</strain>
    </source>
</reference>
<feature type="compositionally biased region" description="Acidic residues" evidence="6">
    <location>
        <begin position="661"/>
        <end position="675"/>
    </location>
</feature>
<keyword evidence="3 7" id="KW-0812">Transmembrane</keyword>
<keyword evidence="5 7" id="KW-0472">Membrane</keyword>
<dbReference type="Pfam" id="PF03600">
    <property type="entry name" value="CitMHS"/>
    <property type="match status" value="1"/>
</dbReference>
<feature type="transmembrane region" description="Helical" evidence="7">
    <location>
        <begin position="1153"/>
        <end position="1182"/>
    </location>
</feature>
<proteinExistence type="predicted"/>
<feature type="compositionally biased region" description="Polar residues" evidence="6">
    <location>
        <begin position="20"/>
        <end position="36"/>
    </location>
</feature>
<feature type="domain" description="HTH APSES-type" evidence="8">
    <location>
        <begin position="45"/>
        <end position="157"/>
    </location>
</feature>
<evidence type="ECO:0000256" key="2">
    <source>
        <dbReference type="ARBA" id="ARBA00022448"/>
    </source>
</evidence>
<feature type="region of interest" description="Disordered" evidence="6">
    <location>
        <begin position="1"/>
        <end position="38"/>
    </location>
</feature>
<evidence type="ECO:0000256" key="6">
    <source>
        <dbReference type="SAM" id="MobiDB-lite"/>
    </source>
</evidence>
<accession>A0A8H3DAQ5</accession>
<feature type="region of interest" description="Disordered" evidence="6">
    <location>
        <begin position="653"/>
        <end position="766"/>
    </location>
</feature>
<dbReference type="GO" id="GO:0006797">
    <property type="term" value="P:polyphosphate metabolic process"/>
    <property type="evidence" value="ECO:0007669"/>
    <property type="project" value="TreeGrafter"/>
</dbReference>
<evidence type="ECO:0000256" key="3">
    <source>
        <dbReference type="ARBA" id="ARBA00022692"/>
    </source>
</evidence>
<organism evidence="10 11">
    <name type="scientific">Rhizoctonia solani</name>
    <dbReference type="NCBI Taxonomy" id="456999"/>
    <lineage>
        <taxon>Eukaryota</taxon>
        <taxon>Fungi</taxon>
        <taxon>Dikarya</taxon>
        <taxon>Basidiomycota</taxon>
        <taxon>Agaricomycotina</taxon>
        <taxon>Agaricomycetes</taxon>
        <taxon>Cantharellales</taxon>
        <taxon>Ceratobasidiaceae</taxon>
        <taxon>Rhizoctonia</taxon>
    </lineage>
</organism>
<dbReference type="GO" id="GO:0005886">
    <property type="term" value="C:plasma membrane"/>
    <property type="evidence" value="ECO:0007669"/>
    <property type="project" value="TreeGrafter"/>
</dbReference>
<feature type="compositionally biased region" description="Basic and acidic residues" evidence="6">
    <location>
        <begin position="448"/>
        <end position="468"/>
    </location>
</feature>
<dbReference type="PROSITE" id="PS51382">
    <property type="entry name" value="SPX"/>
    <property type="match status" value="1"/>
</dbReference>
<feature type="transmembrane region" description="Helical" evidence="7">
    <location>
        <begin position="1339"/>
        <end position="1358"/>
    </location>
</feature>
<dbReference type="InterPro" id="IPR004680">
    <property type="entry name" value="Cit_transptr-like_dom"/>
</dbReference>
<feature type="compositionally biased region" description="Polar residues" evidence="6">
    <location>
        <begin position="684"/>
        <end position="713"/>
    </location>
</feature>
<feature type="transmembrane region" description="Helical" evidence="7">
    <location>
        <begin position="1310"/>
        <end position="1327"/>
    </location>
</feature>
<dbReference type="PROSITE" id="PS51299">
    <property type="entry name" value="HTH_APSES"/>
    <property type="match status" value="1"/>
</dbReference>
<comment type="subcellular location">
    <subcellularLocation>
        <location evidence="1">Membrane</location>
        <topology evidence="1">Multi-pass membrane protein</topology>
    </subcellularLocation>
</comment>
<gene>
    <name evidence="10" type="ORF">RDB_LOCUS119422</name>
</gene>
<dbReference type="GO" id="GO:0005315">
    <property type="term" value="F:phosphate transmembrane transporter activity"/>
    <property type="evidence" value="ECO:0007669"/>
    <property type="project" value="TreeGrafter"/>
</dbReference>
<feature type="region of interest" description="Disordered" evidence="6">
    <location>
        <begin position="158"/>
        <end position="212"/>
    </location>
</feature>
<dbReference type="SUPFAM" id="SSF54616">
    <property type="entry name" value="DNA-binding domain of Mlu1-box binding protein MBP1"/>
    <property type="match status" value="1"/>
</dbReference>
<dbReference type="GO" id="GO:0003677">
    <property type="term" value="F:DNA binding"/>
    <property type="evidence" value="ECO:0007669"/>
    <property type="project" value="InterPro"/>
</dbReference>
<dbReference type="Pfam" id="PF03105">
    <property type="entry name" value="SPX"/>
    <property type="match status" value="2"/>
</dbReference>
<dbReference type="Proteomes" id="UP000663850">
    <property type="component" value="Unassembled WGS sequence"/>
</dbReference>
<dbReference type="InterPro" id="IPR003163">
    <property type="entry name" value="Tscrpt_reg_HTH_APSES-type"/>
</dbReference>
<feature type="transmembrane region" description="Helical" evidence="7">
    <location>
        <begin position="1401"/>
        <end position="1419"/>
    </location>
</feature>
<name>A0A8H3DAQ5_9AGAM</name>
<feature type="transmembrane region" description="Helical" evidence="7">
    <location>
        <begin position="1107"/>
        <end position="1130"/>
    </location>
</feature>
<feature type="domain" description="SPX" evidence="9">
    <location>
        <begin position="547"/>
        <end position="854"/>
    </location>
</feature>
<evidence type="ECO:0000313" key="11">
    <source>
        <dbReference type="Proteomes" id="UP000663850"/>
    </source>
</evidence>
<comment type="caution">
    <text evidence="10">The sequence shown here is derived from an EMBL/GenBank/DDBJ whole genome shotgun (WGS) entry which is preliminary data.</text>
</comment>
<evidence type="ECO:0000256" key="7">
    <source>
        <dbReference type="SAM" id="Phobius"/>
    </source>
</evidence>
<dbReference type="CDD" id="cd01115">
    <property type="entry name" value="SLC13_permease"/>
    <property type="match status" value="1"/>
</dbReference>
<feature type="transmembrane region" description="Helical" evidence="7">
    <location>
        <begin position="1287"/>
        <end position="1304"/>
    </location>
</feature>
<feature type="transmembrane region" description="Helical" evidence="7">
    <location>
        <begin position="1370"/>
        <end position="1389"/>
    </location>
</feature>
<feature type="transmembrane region" description="Helical" evidence="7">
    <location>
        <begin position="1028"/>
        <end position="1045"/>
    </location>
</feature>
<dbReference type="EMBL" id="CAJMWZ010006441">
    <property type="protein sequence ID" value="CAE6522149.1"/>
    <property type="molecule type" value="Genomic_DNA"/>
</dbReference>
<dbReference type="PANTHER" id="PTHR10283">
    <property type="entry name" value="SOLUTE CARRIER FAMILY 13 MEMBER"/>
    <property type="match status" value="1"/>
</dbReference>
<keyword evidence="2" id="KW-0813">Transport</keyword>
<evidence type="ECO:0000256" key="4">
    <source>
        <dbReference type="ARBA" id="ARBA00022989"/>
    </source>
</evidence>
<evidence type="ECO:0000259" key="8">
    <source>
        <dbReference type="PROSITE" id="PS51299"/>
    </source>
</evidence>
<feature type="transmembrane region" description="Helical" evidence="7">
    <location>
        <begin position="1449"/>
        <end position="1471"/>
    </location>
</feature>
<evidence type="ECO:0000259" key="9">
    <source>
        <dbReference type="PROSITE" id="PS51382"/>
    </source>
</evidence>
<feature type="compositionally biased region" description="Pro residues" evidence="6">
    <location>
        <begin position="1"/>
        <end position="13"/>
    </location>
</feature>
<dbReference type="InterPro" id="IPR036887">
    <property type="entry name" value="HTH_APSES_sf"/>
</dbReference>
<evidence type="ECO:0000256" key="1">
    <source>
        <dbReference type="ARBA" id="ARBA00004141"/>
    </source>
</evidence>
<feature type="transmembrane region" description="Helical" evidence="7">
    <location>
        <begin position="1194"/>
        <end position="1214"/>
    </location>
</feature>
<feature type="transmembrane region" description="Helical" evidence="7">
    <location>
        <begin position="1057"/>
        <end position="1086"/>
    </location>
</feature>
<keyword evidence="4 7" id="KW-1133">Transmembrane helix</keyword>
<evidence type="ECO:0000256" key="5">
    <source>
        <dbReference type="ARBA" id="ARBA00023136"/>
    </source>
</evidence>
<dbReference type="InterPro" id="IPR004331">
    <property type="entry name" value="SPX_dom"/>
</dbReference>
<protein>
    <submittedName>
        <fullName evidence="10">Uncharacterized protein</fullName>
    </submittedName>
</protein>
<dbReference type="PANTHER" id="PTHR10283:SF92">
    <property type="entry name" value="LOW-AFFINITY PHOSPHATE TRANSPORTER PHO91"/>
    <property type="match status" value="1"/>
</dbReference>
<feature type="region of interest" description="Disordered" evidence="6">
    <location>
        <begin position="253"/>
        <end position="329"/>
    </location>
</feature>
<feature type="compositionally biased region" description="Basic and acidic residues" evidence="6">
    <location>
        <begin position="429"/>
        <end position="441"/>
    </location>
</feature>
<evidence type="ECO:0000313" key="10">
    <source>
        <dbReference type="EMBL" id="CAE6522149.1"/>
    </source>
</evidence>
<feature type="region of interest" description="Disordered" evidence="6">
    <location>
        <begin position="366"/>
        <end position="515"/>
    </location>
</feature>